<accession>A0A482WF64</accession>
<evidence type="ECO:0000256" key="2">
    <source>
        <dbReference type="SAM" id="Phobius"/>
    </source>
</evidence>
<feature type="signal peptide" evidence="3">
    <location>
        <begin position="1"/>
        <end position="19"/>
    </location>
</feature>
<sequence>MKYILGIFLTLWFINSIKSDCANPKVDTVNVKTVLWGPMDTYKVCWSKSEELLLYARRVAQDLLPKKIPKDLSQTIHYLEIIWEAIQKFSPKLSSSKEILRPAVADVLGGYLQSIALPMVNEGYYAGDVDYAVVKAFYDLFHRVKAYLDTDGRGWHKPCDMKDIPTRVSSFDYHLIPQESDRYACDELHLPEKSEPCEETTACAKLDALPEGRNELPKKIALPFLDDENEPTSVVLPFREQYLYSLTSPSSAHVLARYYNLAMRCIGKADQETMQAFNHAFYNWIVTYVAPHLHTPTQCHMETEWYPGFGSVMRILETMHQHGLTPGESRGRNYGIIHDGAVQRYGHHRSGAAFHGFGKAITDIGTGEGSGRFSVDRIVDWTHIKSLPYLGEIVEYDPILSLLGFLIILAILIFCLRNFCNVCNADGKKRGMCSSVCSGRSGRKPLISLYYKYLKKMVDNSNAANSKSTVSASTVKSRSPEDPDDQSRPSAIVNSEQVMSSSMLEGTSSSSRASIASSTPDTSRKKPSKRRKSTKKDRRSIIRKDEKSRKGKRPVI</sequence>
<evidence type="ECO:0000256" key="3">
    <source>
        <dbReference type="SAM" id="SignalP"/>
    </source>
</evidence>
<feature type="compositionally biased region" description="Low complexity" evidence="1">
    <location>
        <begin position="465"/>
        <end position="477"/>
    </location>
</feature>
<feature type="chain" id="PRO_5019828035" evidence="3">
    <location>
        <begin position="20"/>
        <end position="556"/>
    </location>
</feature>
<feature type="transmembrane region" description="Helical" evidence="2">
    <location>
        <begin position="399"/>
        <end position="420"/>
    </location>
</feature>
<evidence type="ECO:0000313" key="4">
    <source>
        <dbReference type="EMBL" id="RZF32117.1"/>
    </source>
</evidence>
<feature type="compositionally biased region" description="Basic and acidic residues" evidence="1">
    <location>
        <begin position="478"/>
        <end position="487"/>
    </location>
</feature>
<keyword evidence="2" id="KW-1133">Transmembrane helix</keyword>
<gene>
    <name evidence="4" type="ORF">LSTR_LSTR003980</name>
</gene>
<keyword evidence="2" id="KW-0472">Membrane</keyword>
<feature type="compositionally biased region" description="Basic and acidic residues" evidence="1">
    <location>
        <begin position="539"/>
        <end position="548"/>
    </location>
</feature>
<feature type="region of interest" description="Disordered" evidence="1">
    <location>
        <begin position="465"/>
        <end position="556"/>
    </location>
</feature>
<comment type="caution">
    <text evidence="4">The sequence shown here is derived from an EMBL/GenBank/DDBJ whole genome shotgun (WGS) entry which is preliminary data.</text>
</comment>
<evidence type="ECO:0000256" key="1">
    <source>
        <dbReference type="SAM" id="MobiDB-lite"/>
    </source>
</evidence>
<keyword evidence="3" id="KW-0732">Signal</keyword>
<feature type="compositionally biased region" description="Basic residues" evidence="1">
    <location>
        <begin position="525"/>
        <end position="538"/>
    </location>
</feature>
<feature type="compositionally biased region" description="Polar residues" evidence="1">
    <location>
        <begin position="488"/>
        <end position="499"/>
    </location>
</feature>
<dbReference type="AlphaFoldDB" id="A0A482WF64"/>
<protein>
    <submittedName>
        <fullName evidence="4">Uncharacterized protein</fullName>
    </submittedName>
</protein>
<name>A0A482WF64_LAOST</name>
<dbReference type="Proteomes" id="UP000291343">
    <property type="component" value="Unassembled WGS sequence"/>
</dbReference>
<keyword evidence="5" id="KW-1185">Reference proteome</keyword>
<dbReference type="EMBL" id="QKKF02037473">
    <property type="protein sequence ID" value="RZF32117.1"/>
    <property type="molecule type" value="Genomic_DNA"/>
</dbReference>
<reference evidence="4 5" key="1">
    <citation type="journal article" date="2017" name="Gigascience">
        <title>Genome sequence of the small brown planthopper, Laodelphax striatellus.</title>
        <authorList>
            <person name="Zhu J."/>
            <person name="Jiang F."/>
            <person name="Wang X."/>
            <person name="Yang P."/>
            <person name="Bao Y."/>
            <person name="Zhao W."/>
            <person name="Wang W."/>
            <person name="Lu H."/>
            <person name="Wang Q."/>
            <person name="Cui N."/>
            <person name="Li J."/>
            <person name="Chen X."/>
            <person name="Luo L."/>
            <person name="Yu J."/>
            <person name="Kang L."/>
            <person name="Cui F."/>
        </authorList>
    </citation>
    <scope>NUCLEOTIDE SEQUENCE [LARGE SCALE GENOMIC DNA]</scope>
    <source>
        <strain evidence="4">Lst14</strain>
    </source>
</reference>
<dbReference type="OrthoDB" id="6614503at2759"/>
<keyword evidence="2" id="KW-0812">Transmembrane</keyword>
<organism evidence="4 5">
    <name type="scientific">Laodelphax striatellus</name>
    <name type="common">Small brown planthopper</name>
    <name type="synonym">Delphax striatella</name>
    <dbReference type="NCBI Taxonomy" id="195883"/>
    <lineage>
        <taxon>Eukaryota</taxon>
        <taxon>Metazoa</taxon>
        <taxon>Ecdysozoa</taxon>
        <taxon>Arthropoda</taxon>
        <taxon>Hexapoda</taxon>
        <taxon>Insecta</taxon>
        <taxon>Pterygota</taxon>
        <taxon>Neoptera</taxon>
        <taxon>Paraneoptera</taxon>
        <taxon>Hemiptera</taxon>
        <taxon>Auchenorrhyncha</taxon>
        <taxon>Fulgoroidea</taxon>
        <taxon>Delphacidae</taxon>
        <taxon>Criomorphinae</taxon>
        <taxon>Laodelphax</taxon>
    </lineage>
</organism>
<proteinExistence type="predicted"/>
<evidence type="ECO:0000313" key="5">
    <source>
        <dbReference type="Proteomes" id="UP000291343"/>
    </source>
</evidence>
<dbReference type="InParanoid" id="A0A482WF64"/>
<feature type="compositionally biased region" description="Low complexity" evidence="1">
    <location>
        <begin position="500"/>
        <end position="521"/>
    </location>
</feature>